<dbReference type="EMBL" id="CAJNXB010000660">
    <property type="protein sequence ID" value="CAF3079045.1"/>
    <property type="molecule type" value="Genomic_DNA"/>
</dbReference>
<evidence type="ECO:0000313" key="12">
    <source>
        <dbReference type="EMBL" id="CAF4869643.1"/>
    </source>
</evidence>
<evidence type="ECO:0000313" key="9">
    <source>
        <dbReference type="EMBL" id="CAF4466843.1"/>
    </source>
</evidence>
<dbReference type="OrthoDB" id="10016956at2759"/>
<comment type="caution">
    <text evidence="9">The sequence shown here is derived from an EMBL/GenBank/DDBJ whole genome shotgun (WGS) entry which is preliminary data.</text>
</comment>
<feature type="transmembrane region" description="Helical" evidence="2">
    <location>
        <begin position="31"/>
        <end position="49"/>
    </location>
</feature>
<dbReference type="Proteomes" id="UP000663862">
    <property type="component" value="Unassembled WGS sequence"/>
</dbReference>
<keyword evidence="2" id="KW-1133">Transmembrane helix</keyword>
<dbReference type="Proteomes" id="UP000663833">
    <property type="component" value="Unassembled WGS sequence"/>
</dbReference>
<dbReference type="AlphaFoldDB" id="A0A820THG9"/>
<evidence type="ECO:0000313" key="3">
    <source>
        <dbReference type="EMBL" id="CAF3079045.1"/>
    </source>
</evidence>
<accession>A0A820THG9</accession>
<feature type="region of interest" description="Disordered" evidence="1">
    <location>
        <begin position="51"/>
        <end position="85"/>
    </location>
</feature>
<dbReference type="EMBL" id="CAJNYU010000514">
    <property type="protein sequence ID" value="CAF3370254.1"/>
    <property type="molecule type" value="Genomic_DNA"/>
</dbReference>
<evidence type="ECO:0000313" key="7">
    <source>
        <dbReference type="EMBL" id="CAF3749137.1"/>
    </source>
</evidence>
<evidence type="ECO:0000313" key="14">
    <source>
        <dbReference type="Proteomes" id="UP000663873"/>
    </source>
</evidence>
<dbReference type="EMBL" id="CAJOBQ010002771">
    <property type="protein sequence ID" value="CAF4578110.1"/>
    <property type="molecule type" value="Genomic_DNA"/>
</dbReference>
<dbReference type="Proteomes" id="UP000663848">
    <property type="component" value="Unassembled WGS sequence"/>
</dbReference>
<reference evidence="9" key="1">
    <citation type="submission" date="2021-02" db="EMBL/GenBank/DDBJ databases">
        <authorList>
            <person name="Nowell W R."/>
        </authorList>
    </citation>
    <scope>NUCLEOTIDE SEQUENCE</scope>
</reference>
<keyword evidence="14" id="KW-1185">Reference proteome</keyword>
<dbReference type="Proteomes" id="UP000663825">
    <property type="component" value="Unassembled WGS sequence"/>
</dbReference>
<evidence type="ECO:0000313" key="5">
    <source>
        <dbReference type="EMBL" id="CAF3370254.1"/>
    </source>
</evidence>
<dbReference type="Proteomes" id="UP000663851">
    <property type="component" value="Unassembled WGS sequence"/>
</dbReference>
<evidence type="ECO:0000313" key="6">
    <source>
        <dbReference type="EMBL" id="CAF3425388.1"/>
    </source>
</evidence>
<dbReference type="Proteomes" id="UP000663869">
    <property type="component" value="Unassembled WGS sequence"/>
</dbReference>
<dbReference type="Proteomes" id="UP000663873">
    <property type="component" value="Unassembled WGS sequence"/>
</dbReference>
<evidence type="ECO:0000313" key="13">
    <source>
        <dbReference type="Proteomes" id="UP000663851"/>
    </source>
</evidence>
<dbReference type="Proteomes" id="UP000663838">
    <property type="component" value="Unassembled WGS sequence"/>
</dbReference>
<feature type="compositionally biased region" description="Polar residues" evidence="1">
    <location>
        <begin position="70"/>
        <end position="85"/>
    </location>
</feature>
<dbReference type="EMBL" id="CAJNYV010001495">
    <property type="protein sequence ID" value="CAF3425388.1"/>
    <property type="molecule type" value="Genomic_DNA"/>
</dbReference>
<proteinExistence type="predicted"/>
<evidence type="ECO:0000313" key="8">
    <source>
        <dbReference type="EMBL" id="CAF4428409.1"/>
    </source>
</evidence>
<feature type="region of interest" description="Disordered" evidence="1">
    <location>
        <begin position="1"/>
        <end position="21"/>
    </location>
</feature>
<evidence type="ECO:0000256" key="1">
    <source>
        <dbReference type="SAM" id="MobiDB-lite"/>
    </source>
</evidence>
<sequence length="85" mass="9890">MSEDSTIEDELEDEQDLHSSRSQIGTVTKQWAIFLLLLIAIIISLYINAQRRRRRNKKEIKSGIRRDHVQSGNKTISLKSPNKRD</sequence>
<gene>
    <name evidence="5" type="ORF">FME351_LOCUS6266</name>
    <name evidence="7" type="ORF">GRG538_LOCUS31293</name>
    <name evidence="9" type="ORF">HFQ381_LOCUS25117</name>
    <name evidence="6" type="ORF">KIK155_LOCUS10339</name>
    <name evidence="4" type="ORF">LUA448_LOCUS12486</name>
    <name evidence="11" type="ORF">QYT958_LOCUS14866</name>
    <name evidence="3" type="ORF">TIS948_LOCUS5550</name>
    <name evidence="12" type="ORF">TOA249_LOCUS28380</name>
    <name evidence="10" type="ORF">TSG867_LOCUS26403</name>
    <name evidence="8" type="ORF">UJA718_LOCUS21137</name>
</gene>
<dbReference type="EMBL" id="CAJOBR010002017">
    <property type="protein sequence ID" value="CAF4651600.1"/>
    <property type="molecule type" value="Genomic_DNA"/>
</dbReference>
<dbReference type="EMBL" id="CAJOBS010003930">
    <property type="protein sequence ID" value="CAF4869643.1"/>
    <property type="molecule type" value="Genomic_DNA"/>
</dbReference>
<evidence type="ECO:0000313" key="10">
    <source>
        <dbReference type="EMBL" id="CAF4578110.1"/>
    </source>
</evidence>
<dbReference type="Proteomes" id="UP000663872">
    <property type="component" value="Unassembled WGS sequence"/>
</dbReference>
<feature type="compositionally biased region" description="Basic and acidic residues" evidence="1">
    <location>
        <begin position="59"/>
        <end position="69"/>
    </location>
</feature>
<keyword evidence="2" id="KW-0472">Membrane</keyword>
<protein>
    <submittedName>
        <fullName evidence="9">Uncharacterized protein</fullName>
    </submittedName>
</protein>
<evidence type="ECO:0000256" key="2">
    <source>
        <dbReference type="SAM" id="Phobius"/>
    </source>
</evidence>
<dbReference type="EMBL" id="CAJNYD010001532">
    <property type="protein sequence ID" value="CAF3344697.1"/>
    <property type="molecule type" value="Genomic_DNA"/>
</dbReference>
<keyword evidence="2" id="KW-0812">Transmembrane</keyword>
<dbReference type="Proteomes" id="UP000663865">
    <property type="component" value="Unassembled WGS sequence"/>
</dbReference>
<organism evidence="9 13">
    <name type="scientific">Rotaria socialis</name>
    <dbReference type="NCBI Taxonomy" id="392032"/>
    <lineage>
        <taxon>Eukaryota</taxon>
        <taxon>Metazoa</taxon>
        <taxon>Spiralia</taxon>
        <taxon>Gnathifera</taxon>
        <taxon>Rotifera</taxon>
        <taxon>Eurotatoria</taxon>
        <taxon>Bdelloidea</taxon>
        <taxon>Philodinida</taxon>
        <taxon>Philodinidae</taxon>
        <taxon>Rotaria</taxon>
    </lineage>
</organism>
<dbReference type="EMBL" id="CAJOBO010002758">
    <property type="protein sequence ID" value="CAF4466843.1"/>
    <property type="molecule type" value="Genomic_DNA"/>
</dbReference>
<evidence type="ECO:0000313" key="11">
    <source>
        <dbReference type="EMBL" id="CAF4651600.1"/>
    </source>
</evidence>
<feature type="compositionally biased region" description="Acidic residues" evidence="1">
    <location>
        <begin position="1"/>
        <end position="15"/>
    </location>
</feature>
<evidence type="ECO:0000313" key="4">
    <source>
        <dbReference type="EMBL" id="CAF3344697.1"/>
    </source>
</evidence>
<name>A0A820THG9_9BILA</name>
<dbReference type="EMBL" id="CAJNYT010005487">
    <property type="protein sequence ID" value="CAF3749137.1"/>
    <property type="molecule type" value="Genomic_DNA"/>
</dbReference>
<dbReference type="EMBL" id="CAJOBP010004061">
    <property type="protein sequence ID" value="CAF4428409.1"/>
    <property type="molecule type" value="Genomic_DNA"/>
</dbReference>